<evidence type="ECO:0000313" key="2">
    <source>
        <dbReference type="Proteomes" id="UP001163846"/>
    </source>
</evidence>
<comment type="caution">
    <text evidence="1">The sequence shown here is derived from an EMBL/GenBank/DDBJ whole genome shotgun (WGS) entry which is preliminary data.</text>
</comment>
<keyword evidence="2" id="KW-1185">Reference proteome</keyword>
<dbReference type="EMBL" id="MU808211">
    <property type="protein sequence ID" value="KAJ3830805.1"/>
    <property type="molecule type" value="Genomic_DNA"/>
</dbReference>
<sequence length="177" mass="19723">MERLKKKKGSYSQQMRTLARQLVKAGCARGKVGRLIRDTASVFGLQIKCEMSRRTVNRAVLEGWIASRMQLGYEMKRTGCAQDSTGHRHRNIEAHHIAYRAPDYSLPGAPLAQQPSIRLVSVNPTVDHSSAVSKEGWTNDLATIMSMYSTCPLSKRTSLALTIRELAQKLRGGNTDH</sequence>
<name>A0AA38U385_9AGAR</name>
<dbReference type="Proteomes" id="UP001163846">
    <property type="component" value="Unassembled WGS sequence"/>
</dbReference>
<gene>
    <name evidence="1" type="ORF">F5878DRAFT_550185</name>
</gene>
<feature type="non-terminal residue" evidence="1">
    <location>
        <position position="177"/>
    </location>
</feature>
<evidence type="ECO:0000313" key="1">
    <source>
        <dbReference type="EMBL" id="KAJ3830805.1"/>
    </source>
</evidence>
<dbReference type="AlphaFoldDB" id="A0AA38U385"/>
<protein>
    <submittedName>
        <fullName evidence="1">Uncharacterized protein</fullName>
    </submittedName>
</protein>
<proteinExistence type="predicted"/>
<reference evidence="1" key="1">
    <citation type="submission" date="2022-08" db="EMBL/GenBank/DDBJ databases">
        <authorList>
            <consortium name="DOE Joint Genome Institute"/>
            <person name="Min B."/>
            <person name="Riley R."/>
            <person name="Sierra-Patev S."/>
            <person name="Naranjo-Ortiz M."/>
            <person name="Looney B."/>
            <person name="Konkel Z."/>
            <person name="Slot J.C."/>
            <person name="Sakamoto Y."/>
            <person name="Steenwyk J.L."/>
            <person name="Rokas A."/>
            <person name="Carro J."/>
            <person name="Camarero S."/>
            <person name="Ferreira P."/>
            <person name="Molpeceres G."/>
            <person name="Ruiz-Duenas F.J."/>
            <person name="Serrano A."/>
            <person name="Henrissat B."/>
            <person name="Drula E."/>
            <person name="Hughes K.W."/>
            <person name="Mata J.L."/>
            <person name="Ishikawa N.K."/>
            <person name="Vargas-Isla R."/>
            <person name="Ushijima S."/>
            <person name="Smith C.A."/>
            <person name="Ahrendt S."/>
            <person name="Andreopoulos W."/>
            <person name="He G."/>
            <person name="Labutti K."/>
            <person name="Lipzen A."/>
            <person name="Ng V."/>
            <person name="Sandor L."/>
            <person name="Barry K."/>
            <person name="Martinez A.T."/>
            <person name="Xiao Y."/>
            <person name="Gibbons J.G."/>
            <person name="Terashima K."/>
            <person name="Hibbett D.S."/>
            <person name="Grigoriev I.V."/>
        </authorList>
    </citation>
    <scope>NUCLEOTIDE SEQUENCE</scope>
    <source>
        <strain evidence="1">TFB9207</strain>
    </source>
</reference>
<accession>A0AA38U385</accession>
<organism evidence="1 2">
    <name type="scientific">Lentinula raphanica</name>
    <dbReference type="NCBI Taxonomy" id="153919"/>
    <lineage>
        <taxon>Eukaryota</taxon>
        <taxon>Fungi</taxon>
        <taxon>Dikarya</taxon>
        <taxon>Basidiomycota</taxon>
        <taxon>Agaricomycotina</taxon>
        <taxon>Agaricomycetes</taxon>
        <taxon>Agaricomycetidae</taxon>
        <taxon>Agaricales</taxon>
        <taxon>Marasmiineae</taxon>
        <taxon>Omphalotaceae</taxon>
        <taxon>Lentinula</taxon>
    </lineage>
</organism>